<evidence type="ECO:0000313" key="13">
    <source>
        <dbReference type="Proteomes" id="UP001341840"/>
    </source>
</evidence>
<dbReference type="PANTHER" id="PTHR31618">
    <property type="entry name" value="MECHANOSENSITIVE ION CHANNEL PROTEIN 5"/>
    <property type="match status" value="1"/>
</dbReference>
<evidence type="ECO:0000256" key="5">
    <source>
        <dbReference type="ARBA" id="ARBA00023065"/>
    </source>
</evidence>
<evidence type="ECO:0000256" key="6">
    <source>
        <dbReference type="ARBA" id="ARBA00023136"/>
    </source>
</evidence>
<evidence type="ECO:0000259" key="11">
    <source>
        <dbReference type="Pfam" id="PF00924"/>
    </source>
</evidence>
<name>A0ABU6ZDP1_9FABA</name>
<evidence type="ECO:0000256" key="10">
    <source>
        <dbReference type="SAM" id="Phobius"/>
    </source>
</evidence>
<dbReference type="PIRSF" id="PIRSF017209">
    <property type="entry name" value="Memb_At2g17000_prd"/>
    <property type="match status" value="1"/>
</dbReference>
<sequence length="726" mass="84305">MEDKAGSRSSSDQVVVFIDQNNNHPKPPSSSSMDEGEGNKPPNKRQPLRVKTLNRLSFSKPKSRILEYNNYYPHHHLGKKLSSISQENNNKEDNNEDVDEEEDEEWWEEEEEEEEETEEESEEERSSKLQQRKRRKKVRWRVVVEWVMFVSIATCLVCSLVIKRIKKMHMGGLETWKWCLMVMVTFSGRLVSGWVVGVTVFMIERNFMLREKVLYFIYGLRKSIRNCLWLALLLLSYWSVVFDDVQKKNHKFLNKVFQGLVAVLVGAIIWLVKIVLVKMLASSFHVATYFDRMKESVFHHYILDTLSGPPMEDAEEIVRQHRVLLTSSKTMPPGGRSRLNKKKKKQERGSGRIDMEKLRELSMESSRSAWSVKRLVNYVRSSGLSTISKTVDDFTTAESEISSEWEARNCAQRIFNNVAKPSAKYIEEEDLMRFLKRVEIHTIFPLFEGALETGKISRSSFRNWVIRAYYERKALAQSLNDTKTAVQQLHKLASAIVSVIIIIVVLLVMGVATLKIIFFCMTQIVLIGVAFQGTCKTVLEAIIFVFVMHPFDIGDRCVIDGVHMIVEEMNILTTVFLRYDNEKIYYPNAVLLNKPISNFYRSPEMWDAIDFTIDASTPIDTIIALKKSIQNYIESKPKYWNPKHSVIAKEIQNVDKLKLCLCVQHTINHQNYGERSIRITELLLELKKIFEIHAVKYNLLPQEIHITHMNMENNHFNSANRPVFQS</sequence>
<dbReference type="Pfam" id="PF00924">
    <property type="entry name" value="MS_channel_2nd"/>
    <property type="match status" value="1"/>
</dbReference>
<keyword evidence="7" id="KW-0407">Ion channel</keyword>
<evidence type="ECO:0000256" key="7">
    <source>
        <dbReference type="ARBA" id="ARBA00023303"/>
    </source>
</evidence>
<evidence type="ECO:0000313" key="12">
    <source>
        <dbReference type="EMBL" id="MED6220074.1"/>
    </source>
</evidence>
<comment type="caution">
    <text evidence="12">The sequence shown here is derived from an EMBL/GenBank/DDBJ whole genome shotgun (WGS) entry which is preliminary data.</text>
</comment>
<gene>
    <name evidence="12" type="ORF">PIB30_041461</name>
</gene>
<feature type="region of interest" description="Disordered" evidence="9">
    <location>
        <begin position="82"/>
        <end position="128"/>
    </location>
</feature>
<dbReference type="PANTHER" id="PTHR31618:SF10">
    <property type="entry name" value="MECHANOSENSITIVE ION CHANNEL PROTEIN 10-LIKE"/>
    <property type="match status" value="1"/>
</dbReference>
<accession>A0ABU6ZDP1</accession>
<keyword evidence="5" id="KW-0406">Ion transport</keyword>
<feature type="compositionally biased region" description="Acidic residues" evidence="9">
    <location>
        <begin position="94"/>
        <end position="123"/>
    </location>
</feature>
<dbReference type="InterPro" id="IPR023408">
    <property type="entry name" value="MscS_beta-dom_sf"/>
</dbReference>
<dbReference type="InterPro" id="IPR010920">
    <property type="entry name" value="LSM_dom_sf"/>
</dbReference>
<dbReference type="InterPro" id="IPR016688">
    <property type="entry name" value="MscS-like_plants/fungi"/>
</dbReference>
<feature type="transmembrane region" description="Helical" evidence="10">
    <location>
        <begin position="142"/>
        <end position="162"/>
    </location>
</feature>
<reference evidence="12 13" key="1">
    <citation type="journal article" date="2023" name="Plants (Basel)">
        <title>Bridging the Gap: Combining Genomics and Transcriptomics Approaches to Understand Stylosanthes scabra, an Orphan Legume from the Brazilian Caatinga.</title>
        <authorList>
            <person name="Ferreira-Neto J.R.C."/>
            <person name="da Silva M.D."/>
            <person name="Binneck E."/>
            <person name="de Melo N.F."/>
            <person name="da Silva R.H."/>
            <person name="de Melo A.L.T.M."/>
            <person name="Pandolfi V."/>
            <person name="Bustamante F.O."/>
            <person name="Brasileiro-Vidal A.C."/>
            <person name="Benko-Iseppon A.M."/>
        </authorList>
    </citation>
    <scope>NUCLEOTIDE SEQUENCE [LARGE SCALE GENOMIC DNA]</scope>
    <source>
        <tissue evidence="12">Leaves</tissue>
    </source>
</reference>
<protein>
    <recommendedName>
        <fullName evidence="8">Mechanosensitive ion channel protein</fullName>
    </recommendedName>
</protein>
<dbReference type="EMBL" id="JASCZI010272090">
    <property type="protein sequence ID" value="MED6220074.1"/>
    <property type="molecule type" value="Genomic_DNA"/>
</dbReference>
<evidence type="ECO:0000256" key="4">
    <source>
        <dbReference type="ARBA" id="ARBA00022989"/>
    </source>
</evidence>
<feature type="transmembrane region" description="Helical" evidence="10">
    <location>
        <begin position="492"/>
        <end position="518"/>
    </location>
</feature>
<feature type="domain" description="Mechanosensitive ion channel MscS" evidence="11">
    <location>
        <begin position="543"/>
        <end position="599"/>
    </location>
</feature>
<feature type="transmembrane region" description="Helical" evidence="10">
    <location>
        <begin position="524"/>
        <end position="547"/>
    </location>
</feature>
<evidence type="ECO:0000256" key="3">
    <source>
        <dbReference type="ARBA" id="ARBA00022692"/>
    </source>
</evidence>
<evidence type="ECO:0000256" key="2">
    <source>
        <dbReference type="ARBA" id="ARBA00008017"/>
    </source>
</evidence>
<proteinExistence type="inferred from homology"/>
<dbReference type="Proteomes" id="UP001341840">
    <property type="component" value="Unassembled WGS sequence"/>
</dbReference>
<feature type="transmembrane region" description="Helical" evidence="10">
    <location>
        <begin position="224"/>
        <end position="241"/>
    </location>
</feature>
<feature type="region of interest" description="Disordered" evidence="9">
    <location>
        <begin position="1"/>
        <end position="56"/>
    </location>
</feature>
<keyword evidence="13" id="KW-1185">Reference proteome</keyword>
<comment type="subcellular location">
    <subcellularLocation>
        <location evidence="1">Membrane</location>
        <topology evidence="1">Multi-pass membrane protein</topology>
    </subcellularLocation>
</comment>
<dbReference type="InterPro" id="IPR006685">
    <property type="entry name" value="MscS_channel_2nd"/>
</dbReference>
<dbReference type="Gene3D" id="2.30.30.60">
    <property type="match status" value="1"/>
</dbReference>
<organism evidence="12 13">
    <name type="scientific">Stylosanthes scabra</name>
    <dbReference type="NCBI Taxonomy" id="79078"/>
    <lineage>
        <taxon>Eukaryota</taxon>
        <taxon>Viridiplantae</taxon>
        <taxon>Streptophyta</taxon>
        <taxon>Embryophyta</taxon>
        <taxon>Tracheophyta</taxon>
        <taxon>Spermatophyta</taxon>
        <taxon>Magnoliopsida</taxon>
        <taxon>eudicotyledons</taxon>
        <taxon>Gunneridae</taxon>
        <taxon>Pentapetalae</taxon>
        <taxon>rosids</taxon>
        <taxon>fabids</taxon>
        <taxon>Fabales</taxon>
        <taxon>Fabaceae</taxon>
        <taxon>Papilionoideae</taxon>
        <taxon>50 kb inversion clade</taxon>
        <taxon>dalbergioids sensu lato</taxon>
        <taxon>Dalbergieae</taxon>
        <taxon>Pterocarpus clade</taxon>
        <taxon>Stylosanthes</taxon>
    </lineage>
</organism>
<feature type="transmembrane region" description="Helical" evidence="10">
    <location>
        <begin position="182"/>
        <end position="203"/>
    </location>
</feature>
<evidence type="ECO:0000256" key="1">
    <source>
        <dbReference type="ARBA" id="ARBA00004141"/>
    </source>
</evidence>
<dbReference type="SUPFAM" id="SSF50182">
    <property type="entry name" value="Sm-like ribonucleoproteins"/>
    <property type="match status" value="1"/>
</dbReference>
<feature type="compositionally biased region" description="Low complexity" evidence="9">
    <location>
        <begin position="21"/>
        <end position="32"/>
    </location>
</feature>
<evidence type="ECO:0000256" key="8">
    <source>
        <dbReference type="PIRNR" id="PIRNR017209"/>
    </source>
</evidence>
<comment type="similarity">
    <text evidence="2 8">Belongs to the MscS (TC 1.A.23) family.</text>
</comment>
<feature type="transmembrane region" description="Helical" evidence="10">
    <location>
        <begin position="256"/>
        <end position="276"/>
    </location>
</feature>
<evidence type="ECO:0000256" key="9">
    <source>
        <dbReference type="SAM" id="MobiDB-lite"/>
    </source>
</evidence>
<keyword evidence="6 8" id="KW-0472">Membrane</keyword>
<keyword evidence="4 10" id="KW-1133">Transmembrane helix</keyword>
<feature type="region of interest" description="Disordered" evidence="9">
    <location>
        <begin position="328"/>
        <end position="352"/>
    </location>
</feature>
<keyword evidence="3 10" id="KW-0812">Transmembrane</keyword>
<keyword evidence="5" id="KW-0813">Transport</keyword>